<evidence type="ECO:0000256" key="5">
    <source>
        <dbReference type="ARBA" id="ARBA00022882"/>
    </source>
</evidence>
<dbReference type="GO" id="GO:0005248">
    <property type="term" value="F:voltage-gated sodium channel activity"/>
    <property type="evidence" value="ECO:0007669"/>
    <property type="project" value="TreeGrafter"/>
</dbReference>
<feature type="transmembrane region" description="Helical" evidence="13">
    <location>
        <begin position="865"/>
        <end position="888"/>
    </location>
</feature>
<feature type="domain" description="Ion transport" evidence="14">
    <location>
        <begin position="101"/>
        <end position="444"/>
    </location>
</feature>
<feature type="compositionally biased region" description="Basic and acidic residues" evidence="12">
    <location>
        <begin position="1791"/>
        <end position="1818"/>
    </location>
</feature>
<dbReference type="Gene3D" id="1.10.238.10">
    <property type="entry name" value="EF-hand"/>
    <property type="match status" value="1"/>
</dbReference>
<dbReference type="GO" id="GO:0001518">
    <property type="term" value="C:voltage-gated sodium channel complex"/>
    <property type="evidence" value="ECO:0007669"/>
    <property type="project" value="TreeGrafter"/>
</dbReference>
<feature type="transmembrane region" description="Helical" evidence="13">
    <location>
        <begin position="783"/>
        <end position="806"/>
    </location>
</feature>
<feature type="transmembrane region" description="Helical" evidence="13">
    <location>
        <begin position="161"/>
        <end position="180"/>
    </location>
</feature>
<evidence type="ECO:0000313" key="16">
    <source>
        <dbReference type="EMBL" id="CAE2327245.1"/>
    </source>
</evidence>
<dbReference type="InterPro" id="IPR005821">
    <property type="entry name" value="Ion_trans_dom"/>
</dbReference>
<feature type="region of interest" description="Disordered" evidence="12">
    <location>
        <begin position="1785"/>
        <end position="1819"/>
    </location>
</feature>
<keyword evidence="8 13" id="KW-0472">Membrane</keyword>
<accession>A0A7S4P8H6</accession>
<protein>
    <submittedName>
        <fullName evidence="16">Uncharacterized protein</fullName>
    </submittedName>
</protein>
<evidence type="ECO:0000259" key="15">
    <source>
        <dbReference type="Pfam" id="PF16905"/>
    </source>
</evidence>
<feature type="transmembrane region" description="Helical" evidence="13">
    <location>
        <begin position="245"/>
        <end position="272"/>
    </location>
</feature>
<dbReference type="Gene3D" id="1.20.120.350">
    <property type="entry name" value="Voltage-gated potassium channels. Chain C"/>
    <property type="match status" value="4"/>
</dbReference>
<feature type="transmembrane region" description="Helical" evidence="13">
    <location>
        <begin position="1459"/>
        <end position="1480"/>
    </location>
</feature>
<keyword evidence="6 13" id="KW-1133">Transmembrane helix</keyword>
<dbReference type="Gene3D" id="1.10.287.70">
    <property type="match status" value="4"/>
</dbReference>
<evidence type="ECO:0000256" key="12">
    <source>
        <dbReference type="SAM" id="MobiDB-lite"/>
    </source>
</evidence>
<feature type="domain" description="Ion transport" evidence="14">
    <location>
        <begin position="1020"/>
        <end position="1378"/>
    </location>
</feature>
<feature type="transmembrane region" description="Helical" evidence="13">
    <location>
        <begin position="693"/>
        <end position="712"/>
    </location>
</feature>
<organism evidence="16">
    <name type="scientific">Guillardia theta</name>
    <name type="common">Cryptophyte</name>
    <name type="synonym">Cryptomonas phi</name>
    <dbReference type="NCBI Taxonomy" id="55529"/>
    <lineage>
        <taxon>Eukaryota</taxon>
        <taxon>Cryptophyceae</taxon>
        <taxon>Pyrenomonadales</taxon>
        <taxon>Geminigeraceae</taxon>
        <taxon>Guillardia</taxon>
    </lineage>
</organism>
<dbReference type="FunFam" id="1.20.120.350:FF:000009">
    <property type="entry name" value="Voltage-dependent T-type calcium channel subunit alpha"/>
    <property type="match status" value="1"/>
</dbReference>
<name>A0A7S4P8H6_GUITH</name>
<evidence type="ECO:0000256" key="4">
    <source>
        <dbReference type="ARBA" id="ARBA00022737"/>
    </source>
</evidence>
<dbReference type="InterPro" id="IPR031649">
    <property type="entry name" value="GPHH_dom"/>
</dbReference>
<dbReference type="Pfam" id="PF00520">
    <property type="entry name" value="Ion_trans"/>
    <property type="match status" value="4"/>
</dbReference>
<keyword evidence="9" id="KW-0325">Glycoprotein</keyword>
<reference evidence="16" key="1">
    <citation type="submission" date="2021-01" db="EMBL/GenBank/DDBJ databases">
        <authorList>
            <person name="Corre E."/>
            <person name="Pelletier E."/>
            <person name="Niang G."/>
            <person name="Scheremetjew M."/>
            <person name="Finn R."/>
            <person name="Kale V."/>
            <person name="Holt S."/>
            <person name="Cochrane G."/>
            <person name="Meng A."/>
            <person name="Brown T."/>
            <person name="Cohen L."/>
        </authorList>
    </citation>
    <scope>NUCLEOTIDE SEQUENCE</scope>
    <source>
        <strain evidence="16">CCMP 2712</strain>
    </source>
</reference>
<evidence type="ECO:0000256" key="9">
    <source>
        <dbReference type="ARBA" id="ARBA00023180"/>
    </source>
</evidence>
<feature type="transmembrane region" description="Helical" evidence="13">
    <location>
        <begin position="1158"/>
        <end position="1177"/>
    </location>
</feature>
<keyword evidence="2" id="KW-0813">Transport</keyword>
<dbReference type="EMBL" id="HBKN01039562">
    <property type="protein sequence ID" value="CAE2327245.1"/>
    <property type="molecule type" value="Transcribed_RNA"/>
</dbReference>
<evidence type="ECO:0000256" key="2">
    <source>
        <dbReference type="ARBA" id="ARBA00022448"/>
    </source>
</evidence>
<evidence type="ECO:0000256" key="1">
    <source>
        <dbReference type="ARBA" id="ARBA00004141"/>
    </source>
</evidence>
<dbReference type="PANTHER" id="PTHR10037">
    <property type="entry name" value="VOLTAGE-GATED CATION CHANNEL CALCIUM AND SODIUM"/>
    <property type="match status" value="1"/>
</dbReference>
<feature type="transmembrane region" description="Helical" evidence="13">
    <location>
        <begin position="1428"/>
        <end position="1447"/>
    </location>
</feature>
<feature type="domain" description="Voltage-dependent L-type calcium channel IQ-associated" evidence="15">
    <location>
        <begin position="1705"/>
        <end position="1741"/>
    </location>
</feature>
<feature type="region of interest" description="Disordered" evidence="12">
    <location>
        <begin position="1"/>
        <end position="23"/>
    </location>
</feature>
<feature type="transmembrane region" description="Helical" evidence="13">
    <location>
        <begin position="724"/>
        <end position="743"/>
    </location>
</feature>
<feature type="domain" description="Ion transport" evidence="14">
    <location>
        <begin position="684"/>
        <end position="898"/>
    </location>
</feature>
<feature type="transmembrane region" description="Helical" evidence="13">
    <location>
        <begin position="1665"/>
        <end position="1684"/>
    </location>
</feature>
<dbReference type="SUPFAM" id="SSF81324">
    <property type="entry name" value="Voltage-gated potassium channels"/>
    <property type="match status" value="4"/>
</dbReference>
<keyword evidence="11" id="KW-0175">Coiled coil</keyword>
<evidence type="ECO:0000256" key="7">
    <source>
        <dbReference type="ARBA" id="ARBA00023065"/>
    </source>
</evidence>
<keyword evidence="4" id="KW-0677">Repeat</keyword>
<comment type="subcellular location">
    <subcellularLocation>
        <location evidence="1">Membrane</location>
        <topology evidence="1">Multi-pass membrane protein</topology>
    </subcellularLocation>
</comment>
<evidence type="ECO:0000256" key="8">
    <source>
        <dbReference type="ARBA" id="ARBA00023136"/>
    </source>
</evidence>
<evidence type="ECO:0000259" key="14">
    <source>
        <dbReference type="Pfam" id="PF00520"/>
    </source>
</evidence>
<feature type="transmembrane region" description="Helical" evidence="13">
    <location>
        <begin position="200"/>
        <end position="224"/>
    </location>
</feature>
<dbReference type="PANTHER" id="PTHR10037:SF62">
    <property type="entry name" value="SODIUM CHANNEL PROTEIN 60E"/>
    <property type="match status" value="1"/>
</dbReference>
<feature type="compositionally biased region" description="Basic and acidic residues" evidence="12">
    <location>
        <begin position="1"/>
        <end position="14"/>
    </location>
</feature>
<feature type="transmembrane region" description="Helical" evidence="13">
    <location>
        <begin position="1566"/>
        <end position="1589"/>
    </location>
</feature>
<evidence type="ECO:0000256" key="6">
    <source>
        <dbReference type="ARBA" id="ARBA00022989"/>
    </source>
</evidence>
<evidence type="ECO:0000256" key="10">
    <source>
        <dbReference type="ARBA" id="ARBA00023303"/>
    </source>
</evidence>
<proteinExistence type="predicted"/>
<feature type="transmembrane region" description="Helical" evidence="13">
    <location>
        <begin position="1492"/>
        <end position="1512"/>
    </location>
</feature>
<feature type="transmembrane region" description="Helical" evidence="13">
    <location>
        <begin position="827"/>
        <end position="845"/>
    </location>
</feature>
<dbReference type="GO" id="GO:0022843">
    <property type="term" value="F:voltage-gated monoatomic cation channel activity"/>
    <property type="evidence" value="ECO:0007669"/>
    <property type="project" value="UniProtKB-ARBA"/>
</dbReference>
<keyword evidence="5" id="KW-0851">Voltage-gated channel</keyword>
<gene>
    <name evidence="16" type="ORF">GTHE00462_LOCUS30954</name>
</gene>
<dbReference type="InterPro" id="IPR043203">
    <property type="entry name" value="VGCC_Ca_Na"/>
</dbReference>
<keyword evidence="3 13" id="KW-0812">Transmembrane</keyword>
<feature type="transmembrane region" description="Helical" evidence="13">
    <location>
        <begin position="517"/>
        <end position="543"/>
    </location>
</feature>
<feature type="coiled-coil region" evidence="11">
    <location>
        <begin position="51"/>
        <end position="78"/>
    </location>
</feature>
<keyword evidence="10" id="KW-0407">Ion channel</keyword>
<evidence type="ECO:0000256" key="13">
    <source>
        <dbReference type="SAM" id="Phobius"/>
    </source>
</evidence>
<dbReference type="Pfam" id="PF16905">
    <property type="entry name" value="GPHH"/>
    <property type="match status" value="1"/>
</dbReference>
<feature type="transmembrane region" description="Helical" evidence="13">
    <location>
        <begin position="1121"/>
        <end position="1146"/>
    </location>
</feature>
<feature type="transmembrane region" description="Helical" evidence="13">
    <location>
        <begin position="1198"/>
        <end position="1229"/>
    </location>
</feature>
<sequence length="1877" mass="210930">MSEQSERVEEHGEDQSNASLNFDKSGRSGSILRAGSVIADPQTLREIALLSVDWKEVLRDLQREKKKLIAREEEQYLNRSLFCLESSSSIREAFIKIAEWEWFNRTVLGFIILNCILLVLDDPVCSCAASVCIENDSYKRIFYTRLGDCSSWSNVQPLLQVTEYLFTCLFSMEMVIKIIARGFVLHKHAYLRDPWNWIDFVVVICSLISLVPGLIQNVTVLRVARILRPLRTMTRIKGMQPLIKTVISSLRALTNVVLLLAFMMTVFGILALELAAGQLRGRCYVDPTPGANNFSESARTILMSQQIPYIAEAYNMIGSYNAGISFCNSLNPCPQFAIDGVYYNSVCSFKKWCYHDWCSEWNNNPFYEGGGYLSFDNFLECLVVLWETLTLEGWTTDLLYNYQASWGDWSARIYFVMWVLVGTFFVLQLALAVLSDAYLQAVEEEKSEKEMEALHEEAILKPNDNQYKSGGRKSSKVLETINMLSSIRVSWKHISLGKKLDEKLVSWAGKIRSIVRLVVFNSFFVNLITVAIICNSIVMAMYFHDQTLYETNICKRRCALDPSLPANASDYCVGPLFNRTWDTDGQGGGMRPDQNIFCFLTDDALIWPNSKSICSTKTNPVDCANEAGRTGLGCFFTGSGTCQLGLYTAATFSYQQGILPSSPVKISLRQLCGDDLSQCPDFPTSLNAVLDNVNLSLTIIFVIEMVLKWIALGFKQYFSDGFNVFDCFVVIASTVELIIGALSTSGSNGSSLSALRGLRILRLLRLAKSWEEMRRIMTSLGRAISSLGPVTIFWVMFMYMFALLAMQFFGGNLKYNKTDSPRSNFDSFVPSELGHGSFFIVFQIISTENWNTIMYNSMTAVGSSSPWNCLLTIFIVAFGNYIVMNLFISILLQGFGETDGEEGGKKENKSLASKMAAGFRKILANVTKKAKEMPRRLSTEFQQKLRATSAETQEALAFAASIRIHPEATSDGESEDPNLFMSIRFFGKNRKLKIANHRSFFILPRKHPVRVFVAFCIQNPIFETFILLCILITSVTLLIESPDASFIAAACPLPPERLDCTGSAAIPGQTVNINCPRNALDTNFGILWDPCNATSAPGRTVNIPPCCSIAYENNILSTMDVVFTLVFFSEMILKLIVDGLLFHQYAYLRDSWNCLDCFVVVISMLSSFGSAASAKSFKVLRALRALRPLRVIKRNKSLKIAVVCLLSSIPAMMNVMVVVLFWFVIYAMLGVQFFRGKLYRCVDVANQIFYGTAYFPLGNLYTPAPLMAGNTSVPTIIECVSAGTDGTSPTSSGVWLDKDYSFDNLAEALSTLFQMSTTEGWMDVMSAAVDVVEVGVTPIPNQNPWFSLYCVVHIILGAFILLNLIVAEVIKNYIRIKSMNDGITPFLTPEQQEWKEMRRAISSLKPLKRREGPSNKFRSFFYHLINHAWFEYFITFSICANVIVMLMNTYNQDECVVAIIFWINFSFSCVFVTEAVLKLIGLGPKWYFTDKWNILDFLVVLISVSTLSIEFLRGDYSCAVSGSVSVSFPGLKPLRALRIVRVFRLVRRSKGIRQMIVTLLESMPSLWNIGVVLFLSLIIFAVMGVNLFYNVNTGQDVYGRMSDLASYSSLDSAIFLLFRQTTGEAWNGIMFYCMESDQYKACSKCYGPYLGDGCGNQWEGIIFHVMWQILGAYVLVQLFTAVIIENFAELSKEESSVLPMDKLQEFVEVWMELDPGAKGRISVTLVPELIKKLSPPLGLKREHITEPMLIKVIKDLHIPVHGEHVRYYDTFAACVKRVLSGGDLGQDDEMDHQLGDETNDKSETGMKGKDEQAPHKEGSMVVAEPTTMHDGGRTATAAEDYASRCLQRAYREWKERSLQVQKGQNFEAQLRLSLQAR</sequence>
<evidence type="ECO:0000256" key="11">
    <source>
        <dbReference type="SAM" id="Coils"/>
    </source>
</evidence>
<feature type="transmembrane region" description="Helical" evidence="13">
    <location>
        <begin position="1346"/>
        <end position="1370"/>
    </location>
</feature>
<feature type="transmembrane region" description="Helical" evidence="13">
    <location>
        <begin position="415"/>
        <end position="439"/>
    </location>
</feature>
<evidence type="ECO:0000256" key="3">
    <source>
        <dbReference type="ARBA" id="ARBA00022692"/>
    </source>
</evidence>
<dbReference type="InterPro" id="IPR027359">
    <property type="entry name" value="Volt_channel_dom_sf"/>
</dbReference>
<keyword evidence="7" id="KW-0406">Ion transport</keyword>
<feature type="domain" description="Ion transport" evidence="14">
    <location>
        <begin position="1427"/>
        <end position="1694"/>
    </location>
</feature>